<evidence type="ECO:0000256" key="2">
    <source>
        <dbReference type="ARBA" id="ARBA00004651"/>
    </source>
</evidence>
<evidence type="ECO:0000256" key="3">
    <source>
        <dbReference type="ARBA" id="ARBA00022448"/>
    </source>
</evidence>
<keyword evidence="11 13" id="KW-0472">Membrane</keyword>
<feature type="domain" description="Cytochrome b561 bacterial/Ni-hydrogenase" evidence="14">
    <location>
        <begin position="15"/>
        <end position="185"/>
    </location>
</feature>
<evidence type="ECO:0000313" key="15">
    <source>
        <dbReference type="EMBL" id="QKD06010.1"/>
    </source>
</evidence>
<evidence type="ECO:0000256" key="10">
    <source>
        <dbReference type="ARBA" id="ARBA00023004"/>
    </source>
</evidence>
<evidence type="ECO:0000256" key="7">
    <source>
        <dbReference type="ARBA" id="ARBA00022723"/>
    </source>
</evidence>
<keyword evidence="5" id="KW-0349">Heme</keyword>
<proteinExistence type="inferred from homology"/>
<evidence type="ECO:0000313" key="16">
    <source>
        <dbReference type="Proteomes" id="UP000503017"/>
    </source>
</evidence>
<dbReference type="GO" id="GO:0005886">
    <property type="term" value="C:plasma membrane"/>
    <property type="evidence" value="ECO:0007669"/>
    <property type="project" value="UniProtKB-SubCell"/>
</dbReference>
<feature type="transmembrane region" description="Helical" evidence="13">
    <location>
        <begin position="22"/>
        <end position="45"/>
    </location>
</feature>
<keyword evidence="6 13" id="KW-0812">Transmembrane</keyword>
<comment type="similarity">
    <text evidence="12">Belongs to the cytochrome b561 family.</text>
</comment>
<evidence type="ECO:0000256" key="13">
    <source>
        <dbReference type="SAM" id="Phobius"/>
    </source>
</evidence>
<dbReference type="GO" id="GO:0022904">
    <property type="term" value="P:respiratory electron transport chain"/>
    <property type="evidence" value="ECO:0007669"/>
    <property type="project" value="InterPro"/>
</dbReference>
<dbReference type="GO" id="GO:0020037">
    <property type="term" value="F:heme binding"/>
    <property type="evidence" value="ECO:0007669"/>
    <property type="project" value="TreeGrafter"/>
</dbReference>
<keyword evidence="4" id="KW-1003">Cell membrane</keyword>
<evidence type="ECO:0000256" key="1">
    <source>
        <dbReference type="ARBA" id="ARBA00001970"/>
    </source>
</evidence>
<dbReference type="GO" id="GO:0009055">
    <property type="term" value="F:electron transfer activity"/>
    <property type="evidence" value="ECO:0007669"/>
    <property type="project" value="InterPro"/>
</dbReference>
<organism evidence="15 16">
    <name type="scientific">Mesorhizobium loti R88b</name>
    <dbReference type="NCBI Taxonomy" id="935548"/>
    <lineage>
        <taxon>Bacteria</taxon>
        <taxon>Pseudomonadati</taxon>
        <taxon>Pseudomonadota</taxon>
        <taxon>Alphaproteobacteria</taxon>
        <taxon>Hyphomicrobiales</taxon>
        <taxon>Phyllobacteriaceae</taxon>
        <taxon>Mesorhizobium</taxon>
    </lineage>
</organism>
<gene>
    <name evidence="15" type="ORF">EB235_00375</name>
</gene>
<dbReference type="SUPFAM" id="SSF81342">
    <property type="entry name" value="Transmembrane di-heme cytochromes"/>
    <property type="match status" value="1"/>
</dbReference>
<evidence type="ECO:0000256" key="6">
    <source>
        <dbReference type="ARBA" id="ARBA00022692"/>
    </source>
</evidence>
<keyword evidence="8" id="KW-0249">Electron transport</keyword>
<evidence type="ECO:0000256" key="5">
    <source>
        <dbReference type="ARBA" id="ARBA00022617"/>
    </source>
</evidence>
<feature type="transmembrane region" description="Helical" evidence="13">
    <location>
        <begin position="153"/>
        <end position="175"/>
    </location>
</feature>
<feature type="transmembrane region" description="Helical" evidence="13">
    <location>
        <begin position="57"/>
        <end position="75"/>
    </location>
</feature>
<dbReference type="InterPro" id="IPR052168">
    <property type="entry name" value="Cytochrome_b561_oxidase"/>
</dbReference>
<dbReference type="RefSeq" id="WP_051429881.1">
    <property type="nucleotide sequence ID" value="NZ_CP033367.1"/>
</dbReference>
<dbReference type="InterPro" id="IPR016174">
    <property type="entry name" value="Di-haem_cyt_TM"/>
</dbReference>
<dbReference type="Gene3D" id="1.20.950.20">
    <property type="entry name" value="Transmembrane di-heme cytochromes, Chain C"/>
    <property type="match status" value="1"/>
</dbReference>
<evidence type="ECO:0000256" key="11">
    <source>
        <dbReference type="ARBA" id="ARBA00023136"/>
    </source>
</evidence>
<comment type="cofactor">
    <cofactor evidence="1">
        <name>heme b</name>
        <dbReference type="ChEBI" id="CHEBI:60344"/>
    </cofactor>
</comment>
<dbReference type="PANTHER" id="PTHR30529:SF1">
    <property type="entry name" value="CYTOCHROME B561 HOMOLOG 2"/>
    <property type="match status" value="1"/>
</dbReference>
<evidence type="ECO:0000256" key="12">
    <source>
        <dbReference type="ARBA" id="ARBA00037975"/>
    </source>
</evidence>
<dbReference type="PANTHER" id="PTHR30529">
    <property type="entry name" value="CYTOCHROME B561"/>
    <property type="match status" value="1"/>
</dbReference>
<name>A0A6M7WPM0_RHILI</name>
<dbReference type="EMBL" id="CP033367">
    <property type="protein sequence ID" value="QKD06010.1"/>
    <property type="molecule type" value="Genomic_DNA"/>
</dbReference>
<keyword evidence="7" id="KW-0479">Metal-binding</keyword>
<feature type="transmembrane region" description="Helical" evidence="13">
    <location>
        <begin position="95"/>
        <end position="116"/>
    </location>
</feature>
<keyword evidence="10" id="KW-0408">Iron</keyword>
<sequence>MSPGSIEAIANLPIRYHWVQRLVHWLMAIVIIAALAIGLYCSYLVPGSAERQFLLDIHKSLGMTALVLIVLRIPLRAMLGEPRRTIAPPRHERLASHMVHGTLYLLMAAMPVSGYITSASEGRSLPWFGLFNWPNLLPENRHTGRLLATVHHYGAYVFFAALSLHLAAVVWHHIVKRDEVLSRMI</sequence>
<dbReference type="Proteomes" id="UP000503017">
    <property type="component" value="Chromosome"/>
</dbReference>
<evidence type="ECO:0000256" key="9">
    <source>
        <dbReference type="ARBA" id="ARBA00022989"/>
    </source>
</evidence>
<evidence type="ECO:0000256" key="4">
    <source>
        <dbReference type="ARBA" id="ARBA00022475"/>
    </source>
</evidence>
<dbReference type="InterPro" id="IPR011577">
    <property type="entry name" value="Cyt_b561_bac/Ni-Hgenase"/>
</dbReference>
<evidence type="ECO:0000259" key="14">
    <source>
        <dbReference type="Pfam" id="PF01292"/>
    </source>
</evidence>
<dbReference type="Pfam" id="PF01292">
    <property type="entry name" value="Ni_hydr_CYTB"/>
    <property type="match status" value="1"/>
</dbReference>
<evidence type="ECO:0000256" key="8">
    <source>
        <dbReference type="ARBA" id="ARBA00022982"/>
    </source>
</evidence>
<dbReference type="GO" id="GO:0046872">
    <property type="term" value="F:metal ion binding"/>
    <property type="evidence" value="ECO:0007669"/>
    <property type="project" value="UniProtKB-KW"/>
</dbReference>
<keyword evidence="3" id="KW-0813">Transport</keyword>
<protein>
    <submittedName>
        <fullName evidence="15">Cytochrome b</fullName>
    </submittedName>
</protein>
<reference evidence="15 16" key="1">
    <citation type="submission" date="2018-10" db="EMBL/GenBank/DDBJ databases">
        <authorList>
            <person name="Perry B.J."/>
            <person name="Sullivan J.T."/>
            <person name="Murphy R.J.T."/>
            <person name="Ramsay J.P."/>
            <person name="Ronson C.W."/>
        </authorList>
    </citation>
    <scope>NUCLEOTIDE SEQUENCE [LARGE SCALE GENOMIC DNA]</scope>
    <source>
        <strain evidence="15 16">R88b</strain>
    </source>
</reference>
<dbReference type="AlphaFoldDB" id="A0A6M7WPM0"/>
<comment type="subcellular location">
    <subcellularLocation>
        <location evidence="2">Cell membrane</location>
        <topology evidence="2">Multi-pass membrane protein</topology>
    </subcellularLocation>
</comment>
<keyword evidence="9 13" id="KW-1133">Transmembrane helix</keyword>
<accession>A0A6M7WPM0</accession>